<dbReference type="EMBL" id="MK327938">
    <property type="protein sequence ID" value="QBO63955.1"/>
    <property type="molecule type" value="Genomic_DNA"/>
</dbReference>
<reference evidence="1 2" key="1">
    <citation type="submission" date="2018-12" db="EMBL/GenBank/DDBJ databases">
        <title>Still something new to discover - new insights into E. coli phage diversity and taxonomy.</title>
        <authorList>
            <person name="Korf I.H.E."/>
            <person name="Adriaennsens E."/>
            <person name="Dreiseikelmann B."/>
            <person name="Kropinski A."/>
            <person name="Nimtz M."/>
            <person name="Meier-Kolthoff J.P."/>
            <person name="Rohde M."/>
            <person name="van Raaij M."/>
            <person name="Wittmann J."/>
        </authorList>
    </citation>
    <scope>NUCLEOTIDE SEQUENCE [LARGE SCALE GENOMIC DNA]</scope>
</reference>
<evidence type="ECO:0000313" key="2">
    <source>
        <dbReference type="Proteomes" id="UP000294673"/>
    </source>
</evidence>
<proteinExistence type="predicted"/>
<dbReference type="Proteomes" id="UP000294673">
    <property type="component" value="Segment"/>
</dbReference>
<sequence length="112" mass="13394">MNVQQICLIDDQFSEINGERYNVVSWTLSMVQAAEQFPMDKHNPEAFRDVYKQTQLVDRKLPEGYDDEKLLNDIKRAFALHMLTLTEDDPLEIPDEWLIYDVEAYFMKELWF</sequence>
<organism evidence="1 2">
    <name type="scientific">Escherichia phage vB_EcoM_Goslar</name>
    <dbReference type="NCBI Taxonomy" id="2502409"/>
    <lineage>
        <taxon>Viruses</taxon>
        <taxon>Duplodnaviria</taxon>
        <taxon>Heunggongvirae</taxon>
        <taxon>Uroviricota</taxon>
        <taxon>Caudoviricetes</taxon>
        <taxon>Chimalliviridae</taxon>
        <taxon>Goslarvirus</taxon>
        <taxon>Goslarvirus goslar</taxon>
    </lineage>
</organism>
<name>A0A482GN54_BPGOS</name>
<keyword evidence="2" id="KW-1185">Reference proteome</keyword>
<evidence type="ECO:0000313" key="1">
    <source>
        <dbReference type="EMBL" id="QBO63955.1"/>
    </source>
</evidence>
<protein>
    <submittedName>
        <fullName evidence="1">Uncharacterized protein</fullName>
    </submittedName>
</protein>
<gene>
    <name evidence="1" type="ORF">Goslar_00162</name>
</gene>
<accession>A0A482GN54</accession>
<organismHost>
    <name type="scientific">Escherichia coli</name>
    <dbReference type="NCBI Taxonomy" id="562"/>
</organismHost>